<dbReference type="GO" id="GO:0000160">
    <property type="term" value="P:phosphorelay signal transduction system"/>
    <property type="evidence" value="ECO:0007669"/>
    <property type="project" value="UniProtKB-KW"/>
</dbReference>
<gene>
    <name evidence="6" type="ORF">AYBTSS11_LOCUS7645</name>
</gene>
<proteinExistence type="predicted"/>
<dbReference type="Pfam" id="PF00072">
    <property type="entry name" value="Response_reg"/>
    <property type="match status" value="1"/>
</dbReference>
<dbReference type="PROSITE" id="PS50110">
    <property type="entry name" value="RESPONSE_REGULATORY"/>
    <property type="match status" value="1"/>
</dbReference>
<evidence type="ECO:0000256" key="4">
    <source>
        <dbReference type="PROSITE-ProRule" id="PRU00169"/>
    </source>
</evidence>
<keyword evidence="3" id="KW-0804">Transcription</keyword>
<keyword evidence="4" id="KW-0597">Phosphoprotein</keyword>
<dbReference type="PANTHER" id="PTHR43874">
    <property type="entry name" value="TWO-COMPONENT RESPONSE REGULATOR"/>
    <property type="match status" value="1"/>
</dbReference>
<dbReference type="EMBL" id="OY731400">
    <property type="protein sequence ID" value="CAJ1936763.1"/>
    <property type="molecule type" value="Genomic_DNA"/>
</dbReference>
<dbReference type="Gramene" id="rna-AYBTSS11_LOCUS7645">
    <property type="protein sequence ID" value="CAJ1936763.1"/>
    <property type="gene ID" value="gene-AYBTSS11_LOCUS7645"/>
</dbReference>
<evidence type="ECO:0000256" key="3">
    <source>
        <dbReference type="ARBA" id="ARBA00023163"/>
    </source>
</evidence>
<protein>
    <recommendedName>
        <fullName evidence="5">Response regulatory domain-containing protein</fullName>
    </recommendedName>
</protein>
<evidence type="ECO:0000313" key="7">
    <source>
        <dbReference type="Proteomes" id="UP001189624"/>
    </source>
</evidence>
<evidence type="ECO:0000313" key="6">
    <source>
        <dbReference type="EMBL" id="CAJ1936763.1"/>
    </source>
</evidence>
<dbReference type="Proteomes" id="UP001189624">
    <property type="component" value="Chromosome 3"/>
</dbReference>
<dbReference type="GO" id="GO:0009736">
    <property type="term" value="P:cytokinin-activated signaling pathway"/>
    <property type="evidence" value="ECO:0007669"/>
    <property type="project" value="InterPro"/>
</dbReference>
<keyword evidence="7" id="KW-1185">Reference proteome</keyword>
<keyword evidence="2" id="KW-0805">Transcription regulation</keyword>
<dbReference type="InterPro" id="IPR045279">
    <property type="entry name" value="ARR-like"/>
</dbReference>
<keyword evidence="1" id="KW-0902">Two-component regulatory system</keyword>
<dbReference type="PANTHER" id="PTHR43874:SF206">
    <property type="entry name" value="RESPONSE REGULATOR RECEIVER DOMAIN PROTEIN"/>
    <property type="match status" value="1"/>
</dbReference>
<organism evidence="6 7">
    <name type="scientific">Sphenostylis stenocarpa</name>
    <dbReference type="NCBI Taxonomy" id="92480"/>
    <lineage>
        <taxon>Eukaryota</taxon>
        <taxon>Viridiplantae</taxon>
        <taxon>Streptophyta</taxon>
        <taxon>Embryophyta</taxon>
        <taxon>Tracheophyta</taxon>
        <taxon>Spermatophyta</taxon>
        <taxon>Magnoliopsida</taxon>
        <taxon>eudicotyledons</taxon>
        <taxon>Gunneridae</taxon>
        <taxon>Pentapetalae</taxon>
        <taxon>rosids</taxon>
        <taxon>fabids</taxon>
        <taxon>Fabales</taxon>
        <taxon>Fabaceae</taxon>
        <taxon>Papilionoideae</taxon>
        <taxon>50 kb inversion clade</taxon>
        <taxon>NPAAA clade</taxon>
        <taxon>indigoferoid/millettioid clade</taxon>
        <taxon>Phaseoleae</taxon>
        <taxon>Sphenostylis</taxon>
    </lineage>
</organism>
<evidence type="ECO:0000256" key="2">
    <source>
        <dbReference type="ARBA" id="ARBA00023015"/>
    </source>
</evidence>
<reference evidence="6" key="1">
    <citation type="submission" date="2023-10" db="EMBL/GenBank/DDBJ databases">
        <authorList>
            <person name="Domelevo Entfellner J.-B."/>
        </authorList>
    </citation>
    <scope>NUCLEOTIDE SEQUENCE</scope>
</reference>
<dbReference type="InterPro" id="IPR001789">
    <property type="entry name" value="Sig_transdc_resp-reg_receiver"/>
</dbReference>
<sequence length="95" mass="10873">MAKNYSERDLKNPTSLRILAIDNDPTVLELIKNGCNRYSYEVMTFSETLPAVDVLRGSKDQFNLILVDVHMPEMDGHEFLRFVKQENIFAPVIGV</sequence>
<dbReference type="InterPro" id="IPR011006">
    <property type="entry name" value="CheY-like_superfamily"/>
</dbReference>
<dbReference type="SUPFAM" id="SSF52172">
    <property type="entry name" value="CheY-like"/>
    <property type="match status" value="1"/>
</dbReference>
<dbReference type="Gene3D" id="3.40.50.2300">
    <property type="match status" value="1"/>
</dbReference>
<dbReference type="AlphaFoldDB" id="A0AA86RZU4"/>
<name>A0AA86RZU4_9FABA</name>
<evidence type="ECO:0000256" key="1">
    <source>
        <dbReference type="ARBA" id="ARBA00023012"/>
    </source>
</evidence>
<feature type="modified residue" description="4-aspartylphosphate" evidence="4">
    <location>
        <position position="68"/>
    </location>
</feature>
<accession>A0AA86RZU4</accession>
<evidence type="ECO:0000259" key="5">
    <source>
        <dbReference type="PROSITE" id="PS50110"/>
    </source>
</evidence>
<feature type="domain" description="Response regulatory" evidence="5">
    <location>
        <begin position="17"/>
        <end position="95"/>
    </location>
</feature>